<organism evidence="1 2">
    <name type="scientific">Rattus norvegicus</name>
    <name type="common">Rat</name>
    <dbReference type="NCBI Taxonomy" id="10116"/>
    <lineage>
        <taxon>Eukaryota</taxon>
        <taxon>Metazoa</taxon>
        <taxon>Chordata</taxon>
        <taxon>Craniata</taxon>
        <taxon>Vertebrata</taxon>
        <taxon>Euteleostomi</taxon>
        <taxon>Mammalia</taxon>
        <taxon>Eutheria</taxon>
        <taxon>Euarchontoglires</taxon>
        <taxon>Glires</taxon>
        <taxon>Rodentia</taxon>
        <taxon>Myomorpha</taxon>
        <taxon>Muroidea</taxon>
        <taxon>Muridae</taxon>
        <taxon>Murinae</taxon>
        <taxon>Rattus</taxon>
    </lineage>
</organism>
<evidence type="ECO:0000313" key="2">
    <source>
        <dbReference type="Proteomes" id="UP000234681"/>
    </source>
</evidence>
<dbReference type="AlphaFoldDB" id="A6JTN1"/>
<dbReference type="EMBL" id="CH474001">
    <property type="protein sequence ID" value="EDL93416.1"/>
    <property type="molecule type" value="Genomic_DNA"/>
</dbReference>
<gene>
    <name evidence="1" type="ORF">rCG_45793</name>
</gene>
<dbReference type="Proteomes" id="UP000234681">
    <property type="component" value="Chromosome 3"/>
</dbReference>
<protein>
    <submittedName>
        <fullName evidence="1">RCG45793</fullName>
    </submittedName>
</protein>
<evidence type="ECO:0000313" key="1">
    <source>
        <dbReference type="EMBL" id="EDL93416.1"/>
    </source>
</evidence>
<sequence>MVDDVPVRVRDRGWNRSPFLGQVFRLEIAAIHLGRANVVEVCRDTTGPDAVSGCCSHGL</sequence>
<proteinExistence type="predicted"/>
<name>A6JTN1_RAT</name>
<accession>A6JTN1</accession>
<reference evidence="1 2" key="1">
    <citation type="submission" date="2005-09" db="EMBL/GenBank/DDBJ databases">
        <authorList>
            <person name="Mural R.J."/>
            <person name="Li P.W."/>
            <person name="Adams M.D."/>
            <person name="Amanatides P.G."/>
            <person name="Baden-Tillson H."/>
            <person name="Barnstead M."/>
            <person name="Chin S.H."/>
            <person name="Dew I."/>
            <person name="Evans C.A."/>
            <person name="Ferriera S."/>
            <person name="Flanigan M."/>
            <person name="Fosler C."/>
            <person name="Glodek A."/>
            <person name="Gu Z."/>
            <person name="Holt R.A."/>
            <person name="Jennings D."/>
            <person name="Kraft C.L."/>
            <person name="Lu F."/>
            <person name="Nguyen T."/>
            <person name="Nusskern D.R."/>
            <person name="Pfannkoch C.M."/>
            <person name="Sitter C."/>
            <person name="Sutton G.G."/>
            <person name="Venter J.C."/>
            <person name="Wang Z."/>
            <person name="Woodage T."/>
            <person name="Zheng X.H."/>
            <person name="Zhong F."/>
        </authorList>
    </citation>
    <scope>NUCLEOTIDE SEQUENCE [LARGE SCALE GENOMIC DNA]</scope>
    <source>
        <strain>BN</strain>
        <strain evidence="2">Sprague-Dawley</strain>
    </source>
</reference>